<evidence type="ECO:0000256" key="2">
    <source>
        <dbReference type="ARBA" id="ARBA00022771"/>
    </source>
</evidence>
<dbReference type="Pfam" id="PF04434">
    <property type="entry name" value="SWIM"/>
    <property type="match status" value="1"/>
</dbReference>
<dbReference type="STRING" id="3821.A0A151T9R5"/>
<dbReference type="SMART" id="SM00575">
    <property type="entry name" value="ZnF_PMZ"/>
    <property type="match status" value="1"/>
</dbReference>
<evidence type="ECO:0000259" key="5">
    <source>
        <dbReference type="PROSITE" id="PS50966"/>
    </source>
</evidence>
<dbReference type="InterPro" id="IPR007527">
    <property type="entry name" value="Znf_SWIM"/>
</dbReference>
<evidence type="ECO:0000256" key="4">
    <source>
        <dbReference type="PROSITE-ProRule" id="PRU00325"/>
    </source>
</evidence>
<sequence>MDVKHYSMNAHQTFVVVESAQRVLSVKCPNSNEGCPWKLRAIMSSKLNNKWGIKKWGGRHTCTNPMLSQDHNKLDSEFICCCILGYTTNKHKFQRRLERFRDVSPEICRWIDGISLEKWAIAHDEEGRRYGHMTTNLSEAINKVLKGARNLPITALVKCTYARLVEYFLQSGAGSGLLLPTPMGPHCHPYALDKRYCQKLMDAMETNQEQASFHFVRMYDYECTRFEVDEIFNAVTQRGGKVFNVFLTEKKCECGVFQAYRYPCSHAIAACAHVRIDSLTFVDAAYINEYIKAAYSSQWFPLGSDENIEPNNGPRILPDETMIRAKGRPKSTRIRNEMDWTESQRRQRCGHCRRERHNRTNCPMLAEDVMNNV</sequence>
<feature type="domain" description="SWIM-type" evidence="5">
    <location>
        <begin position="243"/>
        <end position="275"/>
    </location>
</feature>
<keyword evidence="2 4" id="KW-0863">Zinc-finger</keyword>
<name>A0A151T9R5_CAJCA</name>
<dbReference type="AlphaFoldDB" id="A0A151T9R5"/>
<evidence type="ECO:0000313" key="6">
    <source>
        <dbReference type="EMBL" id="KYP63775.1"/>
    </source>
</evidence>
<dbReference type="OMA" id="MNEWEIT"/>
<organism evidence="6 7">
    <name type="scientific">Cajanus cajan</name>
    <name type="common">Pigeon pea</name>
    <name type="synonym">Cajanus indicus</name>
    <dbReference type="NCBI Taxonomy" id="3821"/>
    <lineage>
        <taxon>Eukaryota</taxon>
        <taxon>Viridiplantae</taxon>
        <taxon>Streptophyta</taxon>
        <taxon>Embryophyta</taxon>
        <taxon>Tracheophyta</taxon>
        <taxon>Spermatophyta</taxon>
        <taxon>Magnoliopsida</taxon>
        <taxon>eudicotyledons</taxon>
        <taxon>Gunneridae</taxon>
        <taxon>Pentapetalae</taxon>
        <taxon>rosids</taxon>
        <taxon>fabids</taxon>
        <taxon>Fabales</taxon>
        <taxon>Fabaceae</taxon>
        <taxon>Papilionoideae</taxon>
        <taxon>50 kb inversion clade</taxon>
        <taxon>NPAAA clade</taxon>
        <taxon>indigoferoid/millettioid clade</taxon>
        <taxon>Phaseoleae</taxon>
        <taxon>Cajanus</taxon>
    </lineage>
</organism>
<evidence type="ECO:0000256" key="3">
    <source>
        <dbReference type="ARBA" id="ARBA00022833"/>
    </source>
</evidence>
<dbReference type="GO" id="GO:0008270">
    <property type="term" value="F:zinc ion binding"/>
    <property type="evidence" value="ECO:0007669"/>
    <property type="project" value="UniProtKB-KW"/>
</dbReference>
<dbReference type="InterPro" id="IPR006564">
    <property type="entry name" value="Znf_PMZ"/>
</dbReference>
<dbReference type="EMBL" id="CM003609">
    <property type="protein sequence ID" value="KYP63775.1"/>
    <property type="molecule type" value="Genomic_DNA"/>
</dbReference>
<keyword evidence="7" id="KW-1185">Reference proteome</keyword>
<dbReference type="PANTHER" id="PTHR31973">
    <property type="entry name" value="POLYPROTEIN, PUTATIVE-RELATED"/>
    <property type="match status" value="1"/>
</dbReference>
<dbReference type="PANTHER" id="PTHR31973:SF195">
    <property type="entry name" value="MUDR FAMILY TRANSPOSASE"/>
    <property type="match status" value="1"/>
</dbReference>
<dbReference type="PROSITE" id="PS50966">
    <property type="entry name" value="ZF_SWIM"/>
    <property type="match status" value="1"/>
</dbReference>
<dbReference type="Proteomes" id="UP000075243">
    <property type="component" value="Chromosome 7"/>
</dbReference>
<dbReference type="Gramene" id="C.cajan_17831.t">
    <property type="protein sequence ID" value="C.cajan_17831.t"/>
    <property type="gene ID" value="C.cajan_17831"/>
</dbReference>
<evidence type="ECO:0000256" key="1">
    <source>
        <dbReference type="ARBA" id="ARBA00022723"/>
    </source>
</evidence>
<reference evidence="6 7" key="1">
    <citation type="journal article" date="2012" name="Nat. Biotechnol.">
        <title>Draft genome sequence of pigeonpea (Cajanus cajan), an orphan legume crop of resource-poor farmers.</title>
        <authorList>
            <person name="Varshney R.K."/>
            <person name="Chen W."/>
            <person name="Li Y."/>
            <person name="Bharti A.K."/>
            <person name="Saxena R.K."/>
            <person name="Schlueter J.A."/>
            <person name="Donoghue M.T."/>
            <person name="Azam S."/>
            <person name="Fan G."/>
            <person name="Whaley A.M."/>
            <person name="Farmer A.D."/>
            <person name="Sheridan J."/>
            <person name="Iwata A."/>
            <person name="Tuteja R."/>
            <person name="Penmetsa R.V."/>
            <person name="Wu W."/>
            <person name="Upadhyaya H.D."/>
            <person name="Yang S.P."/>
            <person name="Shah T."/>
            <person name="Saxena K.B."/>
            <person name="Michael T."/>
            <person name="McCombie W.R."/>
            <person name="Yang B."/>
            <person name="Zhang G."/>
            <person name="Yang H."/>
            <person name="Wang J."/>
            <person name="Spillane C."/>
            <person name="Cook D.R."/>
            <person name="May G.D."/>
            <person name="Xu X."/>
            <person name="Jackson S.A."/>
        </authorList>
    </citation>
    <scope>NUCLEOTIDE SEQUENCE [LARGE SCALE GENOMIC DNA]</scope>
    <source>
        <strain evidence="7">cv. Asha</strain>
    </source>
</reference>
<keyword evidence="1" id="KW-0479">Metal-binding</keyword>
<gene>
    <name evidence="6" type="ORF">KK1_018357</name>
</gene>
<keyword evidence="3" id="KW-0862">Zinc</keyword>
<protein>
    <recommendedName>
        <fullName evidence="5">SWIM-type domain-containing protein</fullName>
    </recommendedName>
</protein>
<proteinExistence type="predicted"/>
<accession>A0A151T9R5</accession>
<evidence type="ECO:0000313" key="7">
    <source>
        <dbReference type="Proteomes" id="UP000075243"/>
    </source>
</evidence>